<proteinExistence type="predicted"/>
<sequence length="322" mass="36049">MTFGKKILCLLSLSVLLALWGGYFYLYSEVEDGRLGSFFDSGASCGHPLPSDQQFFKKDHLALFLSNTAQGTFSLSGVVNVSERTFNRYELGKYELRLRLERLQTSASDVLLIPEEVRLKPLIRNFAGPNRNASSELEPRAIRLAGKATAFPFDTYQYGYRPVLYILKGNEQIDLKFRHVTTTTDLSNSFTATQKHSPLAYFNGNHSGLAESDYPPYSNQECALTIERKSSIKWMVFLLLLVICLPLLHACYRDEPAIDFLATLLGVAAIRVFLVGPLNDFQLYGIDFAFGAVLILVGTVSLLKAMRISTLRDRAARTGSTW</sequence>
<accession>A0A9X1YV74</accession>
<evidence type="ECO:0000256" key="1">
    <source>
        <dbReference type="SAM" id="Phobius"/>
    </source>
</evidence>
<protein>
    <submittedName>
        <fullName evidence="2">Uncharacterized protein</fullName>
    </submittedName>
</protein>
<organism evidence="2 3">
    <name type="scientific">Pseudomonas morbosilactucae</name>
    <dbReference type="NCBI Taxonomy" id="2938197"/>
    <lineage>
        <taxon>Bacteria</taxon>
        <taxon>Pseudomonadati</taxon>
        <taxon>Pseudomonadota</taxon>
        <taxon>Gammaproteobacteria</taxon>
        <taxon>Pseudomonadales</taxon>
        <taxon>Pseudomonadaceae</taxon>
        <taxon>Pseudomonas</taxon>
    </lineage>
</organism>
<keyword evidence="1" id="KW-0812">Transmembrane</keyword>
<evidence type="ECO:0000313" key="2">
    <source>
        <dbReference type="EMBL" id="MCK9798690.1"/>
    </source>
</evidence>
<name>A0A9X1YV74_9PSED</name>
<feature type="transmembrane region" description="Helical" evidence="1">
    <location>
        <begin position="232"/>
        <end position="250"/>
    </location>
</feature>
<reference evidence="2 3" key="1">
    <citation type="journal article" date="2022" name="Int. J. Syst. Evol. Microbiol.">
        <title>Pseudomonas aegrilactucae sp. nov. and Pseudomonas morbosilactucae sp. nov., pathogens causing bacterial rot of lettuce in Japan.</title>
        <authorList>
            <person name="Sawada H."/>
            <person name="Fujikawa T."/>
            <person name="Satou M."/>
        </authorList>
    </citation>
    <scope>NUCLEOTIDE SEQUENCE [LARGE SCALE GENOMIC DNA]</scope>
    <source>
        <strain evidence="2 3">MAFF 302030</strain>
    </source>
</reference>
<dbReference type="AlphaFoldDB" id="A0A9X1YV74"/>
<reference evidence="2 3" key="2">
    <citation type="journal article" date="2023" name="Plant Pathol.">
        <title>Dismantling and reorganizing Pseudomonas marginalis sensu#lato.</title>
        <authorList>
            <person name="Sawada H."/>
            <person name="Fujikawa T."/>
            <person name="Satou M."/>
        </authorList>
    </citation>
    <scope>NUCLEOTIDE SEQUENCE [LARGE SCALE GENOMIC DNA]</scope>
    <source>
        <strain evidence="2 3">MAFF 302030</strain>
    </source>
</reference>
<gene>
    <name evidence="2" type="ORF">M1B34_13390</name>
</gene>
<feature type="transmembrane region" description="Helical" evidence="1">
    <location>
        <begin position="281"/>
        <end position="303"/>
    </location>
</feature>
<dbReference type="EMBL" id="JALQCW010000030">
    <property type="protein sequence ID" value="MCK9798690.1"/>
    <property type="molecule type" value="Genomic_DNA"/>
</dbReference>
<evidence type="ECO:0000313" key="3">
    <source>
        <dbReference type="Proteomes" id="UP001155059"/>
    </source>
</evidence>
<feature type="transmembrane region" description="Helical" evidence="1">
    <location>
        <begin position="257"/>
        <end position="275"/>
    </location>
</feature>
<keyword evidence="1" id="KW-0472">Membrane</keyword>
<comment type="caution">
    <text evidence="2">The sequence shown here is derived from an EMBL/GenBank/DDBJ whole genome shotgun (WGS) entry which is preliminary data.</text>
</comment>
<dbReference type="RefSeq" id="WP_268265432.1">
    <property type="nucleotide sequence ID" value="NZ_JALQCW010000030.1"/>
</dbReference>
<keyword evidence="1" id="KW-1133">Transmembrane helix</keyword>
<dbReference type="Proteomes" id="UP001155059">
    <property type="component" value="Unassembled WGS sequence"/>
</dbReference>